<organism evidence="2 3">
    <name type="scientific">Letharia columbiana</name>
    <dbReference type="NCBI Taxonomy" id="112416"/>
    <lineage>
        <taxon>Eukaryota</taxon>
        <taxon>Fungi</taxon>
        <taxon>Dikarya</taxon>
        <taxon>Ascomycota</taxon>
        <taxon>Pezizomycotina</taxon>
        <taxon>Lecanoromycetes</taxon>
        <taxon>OSLEUM clade</taxon>
        <taxon>Lecanoromycetidae</taxon>
        <taxon>Lecanorales</taxon>
        <taxon>Lecanorineae</taxon>
        <taxon>Parmeliaceae</taxon>
        <taxon>Letharia</taxon>
    </lineage>
</organism>
<keyword evidence="3" id="KW-1185">Reference proteome</keyword>
<reference evidence="2 3" key="1">
    <citation type="journal article" date="2020" name="Genomics">
        <title>Complete, high-quality genomes from long-read metagenomic sequencing of two wolf lichen thalli reveals enigmatic genome architecture.</title>
        <authorList>
            <person name="McKenzie S.K."/>
            <person name="Walston R.F."/>
            <person name="Allen J.L."/>
        </authorList>
    </citation>
    <scope>NUCLEOTIDE SEQUENCE [LARGE SCALE GENOMIC DNA]</scope>
    <source>
        <strain evidence="2">WasteWater2</strain>
    </source>
</reference>
<evidence type="ECO:0000313" key="3">
    <source>
        <dbReference type="Proteomes" id="UP000578531"/>
    </source>
</evidence>
<gene>
    <name evidence="2" type="ORF">HO173_003604</name>
</gene>
<dbReference type="AlphaFoldDB" id="A0A8H6L784"/>
<proteinExistence type="predicted"/>
<feature type="compositionally biased region" description="Low complexity" evidence="1">
    <location>
        <begin position="140"/>
        <end position="149"/>
    </location>
</feature>
<name>A0A8H6L784_9LECA</name>
<sequence length="160" mass="17684">MSSSTKSIFKSIVSRESQKDVAILPNTACILITRSEPRLRHTILLEASAPTDTVVNLPIWSSTEIELLAPQSAGGLRSRFRFRSLLPRPQALVNMCEYTRNYYVYSNCTDPAMHFTRTSTEGNAKKKCAKAPHERFIVVSGPPGSQSPPFRKEGAGDVEA</sequence>
<feature type="compositionally biased region" description="Basic and acidic residues" evidence="1">
    <location>
        <begin position="150"/>
        <end position="160"/>
    </location>
</feature>
<dbReference type="OrthoDB" id="3443409at2759"/>
<evidence type="ECO:0000256" key="1">
    <source>
        <dbReference type="SAM" id="MobiDB-lite"/>
    </source>
</evidence>
<comment type="caution">
    <text evidence="2">The sequence shown here is derived from an EMBL/GenBank/DDBJ whole genome shotgun (WGS) entry which is preliminary data.</text>
</comment>
<accession>A0A8H6L784</accession>
<dbReference type="GeneID" id="59285270"/>
<dbReference type="EMBL" id="JACCJC010000010">
    <property type="protein sequence ID" value="KAF6238324.1"/>
    <property type="molecule type" value="Genomic_DNA"/>
</dbReference>
<dbReference type="Proteomes" id="UP000578531">
    <property type="component" value="Unassembled WGS sequence"/>
</dbReference>
<feature type="region of interest" description="Disordered" evidence="1">
    <location>
        <begin position="138"/>
        <end position="160"/>
    </location>
</feature>
<evidence type="ECO:0000313" key="2">
    <source>
        <dbReference type="EMBL" id="KAF6238324.1"/>
    </source>
</evidence>
<dbReference type="RefSeq" id="XP_037167631.1">
    <property type="nucleotide sequence ID" value="XM_037305529.1"/>
</dbReference>
<protein>
    <submittedName>
        <fullName evidence="2">Uncharacterized protein</fullName>
    </submittedName>
</protein>